<evidence type="ECO:0000313" key="3">
    <source>
        <dbReference type="Proteomes" id="UP000820977"/>
    </source>
</evidence>
<evidence type="ECO:0000259" key="1">
    <source>
        <dbReference type="Pfam" id="PF13568"/>
    </source>
</evidence>
<evidence type="ECO:0000313" key="2">
    <source>
        <dbReference type="EMBL" id="NPE23964.1"/>
    </source>
</evidence>
<sequence length="249" mass="27428">MNKILLAFVALMMPVYAFCGIFSDGITYDLRFGYAVGGTAPVNMPSSIRSLSKYSLRPNFSLGFDAHKSLSTKFGVMAGLHVENKGMEIDARVKNYHMEIVRGGESLEGNFTGHNVTKVRQLMLTVPVMGTYRLGNSIMLKFGPYVSMLLSKNFSGYACDGYLRVGDPTGPKVELGNTPGTRGTYDFKDEMRRMQYGLVAGADIAICKRWGAYADISWGLTGVHNSGFKTIEQTLYPIYGTIGIVYKLK</sequence>
<accession>A0ABX2AXI7</accession>
<gene>
    <name evidence="2" type="ORF">HPS54_00270</name>
</gene>
<dbReference type="EMBL" id="JABKKJ010000001">
    <property type="protein sequence ID" value="NPE23964.1"/>
    <property type="molecule type" value="Genomic_DNA"/>
</dbReference>
<dbReference type="Proteomes" id="UP000820977">
    <property type="component" value="Unassembled WGS sequence"/>
</dbReference>
<name>A0ABX2AXI7_9BACT</name>
<dbReference type="Gene3D" id="2.40.160.20">
    <property type="match status" value="1"/>
</dbReference>
<protein>
    <submittedName>
        <fullName evidence="2">PorT family protein</fullName>
    </submittedName>
</protein>
<reference evidence="2 3" key="1">
    <citation type="submission" date="2020-05" db="EMBL/GenBank/DDBJ databases">
        <title>Distinct polysaccharide utilization as determinants for interspecies competition between intestinal Prevotella spp.</title>
        <authorList>
            <person name="Galvez E.J.C."/>
            <person name="Iljazovic A."/>
            <person name="Strowig T."/>
        </authorList>
    </citation>
    <scope>NUCLEOTIDE SEQUENCE [LARGE SCALE GENOMIC DNA]</scope>
    <source>
        <strain evidence="2 3">PCHR</strain>
    </source>
</reference>
<comment type="caution">
    <text evidence="2">The sequence shown here is derived from an EMBL/GenBank/DDBJ whole genome shotgun (WGS) entry which is preliminary data.</text>
</comment>
<keyword evidence="3" id="KW-1185">Reference proteome</keyword>
<feature type="domain" description="Outer membrane protein beta-barrel" evidence="1">
    <location>
        <begin position="27"/>
        <end position="224"/>
    </location>
</feature>
<proteinExistence type="predicted"/>
<dbReference type="Pfam" id="PF13568">
    <property type="entry name" value="OMP_b-brl_2"/>
    <property type="match status" value="1"/>
</dbReference>
<dbReference type="InterPro" id="IPR025665">
    <property type="entry name" value="Beta-barrel_OMP_2"/>
</dbReference>
<organism evidence="2 3">
    <name type="scientific">Xylanibacter caecicola</name>
    <dbReference type="NCBI Taxonomy" id="2736294"/>
    <lineage>
        <taxon>Bacteria</taxon>
        <taxon>Pseudomonadati</taxon>
        <taxon>Bacteroidota</taxon>
        <taxon>Bacteroidia</taxon>
        <taxon>Bacteroidales</taxon>
        <taxon>Prevotellaceae</taxon>
        <taxon>Xylanibacter</taxon>
    </lineage>
</organism>
<dbReference type="RefSeq" id="WP_172343497.1">
    <property type="nucleotide sequence ID" value="NZ_CATJFF010000096.1"/>
</dbReference>